<keyword evidence="4" id="KW-1003">Cell membrane</keyword>
<keyword evidence="5 10" id="KW-0732">Signal</keyword>
<accession>A0A432ZHL8</accession>
<name>A0A432ZHL8_9GAMM</name>
<evidence type="ECO:0000313" key="12">
    <source>
        <dbReference type="Proteomes" id="UP000287908"/>
    </source>
</evidence>
<evidence type="ECO:0000256" key="6">
    <source>
        <dbReference type="ARBA" id="ARBA00023136"/>
    </source>
</evidence>
<evidence type="ECO:0000256" key="8">
    <source>
        <dbReference type="ARBA" id="ARBA00023288"/>
    </source>
</evidence>
<dbReference type="OrthoDB" id="9793163at2"/>
<evidence type="ECO:0000256" key="4">
    <source>
        <dbReference type="ARBA" id="ARBA00022475"/>
    </source>
</evidence>
<evidence type="ECO:0000256" key="3">
    <source>
        <dbReference type="ARBA" id="ARBA00014028"/>
    </source>
</evidence>
<evidence type="ECO:0000256" key="1">
    <source>
        <dbReference type="ARBA" id="ARBA00003989"/>
    </source>
</evidence>
<keyword evidence="12" id="KW-1185">Reference proteome</keyword>
<dbReference type="PANTHER" id="PTHR41164">
    <property type="entry name" value="CURLI PRODUCTION ASSEMBLY/TRANSPORT COMPONENT CSGG"/>
    <property type="match status" value="1"/>
</dbReference>
<evidence type="ECO:0000256" key="2">
    <source>
        <dbReference type="ARBA" id="ARBA00008899"/>
    </source>
</evidence>
<protein>
    <recommendedName>
        <fullName evidence="3">Curli production assembly/transport component CsgG</fullName>
    </recommendedName>
</protein>
<evidence type="ECO:0000256" key="10">
    <source>
        <dbReference type="SAM" id="SignalP"/>
    </source>
</evidence>
<proteinExistence type="inferred from homology"/>
<evidence type="ECO:0000313" key="11">
    <source>
        <dbReference type="EMBL" id="RUO77517.1"/>
    </source>
</evidence>
<feature type="region of interest" description="Disordered" evidence="9">
    <location>
        <begin position="20"/>
        <end position="51"/>
    </location>
</feature>
<evidence type="ECO:0000256" key="5">
    <source>
        <dbReference type="ARBA" id="ARBA00022729"/>
    </source>
</evidence>
<sequence>MKIKVLPLAIAAVLMTGCASQSPTPTPAKPDVNEQSQAAAQQEMQSEAPESVTLKRKIAVGRLTNETNYGRSLLRGADEGKFDKKIADMFSQAIVNTNNFLIFERQDLELLQNETQLQNKPEELVGVDTLVIGSLTEFGRSNTGERGFLSSSAKQQATATVDIRLVDVGSGQVVASVTGTGSSSTEQSRTMGFGSVSGYDGSLNDKAIGAAVTAAVAKMSQLLLDNPWTADLLAVEEGQIFISGGEAQGVKQGQRFAVMTKGKQVKSSTTGSTITLPGKQVGVLEVAGTFGRTELDQGAFGVLAEGSIDGYDVDELQVVEMGE</sequence>
<dbReference type="GO" id="GO:0030288">
    <property type="term" value="C:outer membrane-bounded periplasmic space"/>
    <property type="evidence" value="ECO:0007669"/>
    <property type="project" value="InterPro"/>
</dbReference>
<comment type="function">
    <text evidence="1">May be involved in the biogenesis of curli organelles.</text>
</comment>
<dbReference type="Gene3D" id="3.40.50.10610">
    <property type="entry name" value="ABC-type transport auxiliary lipoprotein component"/>
    <property type="match status" value="1"/>
</dbReference>
<dbReference type="Pfam" id="PF03783">
    <property type="entry name" value="CsgG"/>
    <property type="match status" value="1"/>
</dbReference>
<feature type="compositionally biased region" description="Low complexity" evidence="9">
    <location>
        <begin position="34"/>
        <end position="51"/>
    </location>
</feature>
<feature type="signal peptide" evidence="10">
    <location>
        <begin position="1"/>
        <end position="21"/>
    </location>
</feature>
<gene>
    <name evidence="11" type="ORF">CWI81_03300</name>
</gene>
<dbReference type="PROSITE" id="PS51257">
    <property type="entry name" value="PROKAR_LIPOPROTEIN"/>
    <property type="match status" value="1"/>
</dbReference>
<organism evidence="11 12">
    <name type="scientific">Idiomarina seosinensis</name>
    <dbReference type="NCBI Taxonomy" id="281739"/>
    <lineage>
        <taxon>Bacteria</taxon>
        <taxon>Pseudomonadati</taxon>
        <taxon>Pseudomonadota</taxon>
        <taxon>Gammaproteobacteria</taxon>
        <taxon>Alteromonadales</taxon>
        <taxon>Idiomarinaceae</taxon>
        <taxon>Idiomarina</taxon>
    </lineage>
</organism>
<dbReference type="PANTHER" id="PTHR41164:SF1">
    <property type="entry name" value="CURLI PRODUCTION ASSEMBLY_TRANSPORT COMPONENT CSGG"/>
    <property type="match status" value="1"/>
</dbReference>
<comment type="similarity">
    <text evidence="2">Belongs to the CsgG family.</text>
</comment>
<dbReference type="Proteomes" id="UP000287908">
    <property type="component" value="Unassembled WGS sequence"/>
</dbReference>
<keyword evidence="6" id="KW-0472">Membrane</keyword>
<reference evidence="11 12" key="1">
    <citation type="journal article" date="2011" name="Front. Microbiol.">
        <title>Genomic signatures of strain selection and enhancement in Bacillus atrophaeus var. globigii, a historical biowarfare simulant.</title>
        <authorList>
            <person name="Gibbons H.S."/>
            <person name="Broomall S.M."/>
            <person name="McNew L.A."/>
            <person name="Daligault H."/>
            <person name="Chapman C."/>
            <person name="Bruce D."/>
            <person name="Karavis M."/>
            <person name="Krepps M."/>
            <person name="McGregor P.A."/>
            <person name="Hong C."/>
            <person name="Park K.H."/>
            <person name="Akmal A."/>
            <person name="Feldman A."/>
            <person name="Lin J.S."/>
            <person name="Chang W.E."/>
            <person name="Higgs B.W."/>
            <person name="Demirev P."/>
            <person name="Lindquist J."/>
            <person name="Liem A."/>
            <person name="Fochler E."/>
            <person name="Read T.D."/>
            <person name="Tapia R."/>
            <person name="Johnson S."/>
            <person name="Bishop-Lilly K.A."/>
            <person name="Detter C."/>
            <person name="Han C."/>
            <person name="Sozhamannan S."/>
            <person name="Rosenzweig C.N."/>
            <person name="Skowronski E.W."/>
        </authorList>
    </citation>
    <scope>NUCLEOTIDE SEQUENCE [LARGE SCALE GENOMIC DNA]</scope>
    <source>
        <strain evidence="11 12">CL-SP19</strain>
    </source>
</reference>
<feature type="chain" id="PRO_5019008464" description="Curli production assembly/transport component CsgG" evidence="10">
    <location>
        <begin position="22"/>
        <end position="323"/>
    </location>
</feature>
<evidence type="ECO:0000256" key="7">
    <source>
        <dbReference type="ARBA" id="ARBA00023139"/>
    </source>
</evidence>
<dbReference type="EMBL" id="PIQF01000001">
    <property type="protein sequence ID" value="RUO77517.1"/>
    <property type="molecule type" value="Genomic_DNA"/>
</dbReference>
<dbReference type="InterPro" id="IPR005534">
    <property type="entry name" value="Curli_assmbl/transp-comp_CsgG"/>
</dbReference>
<dbReference type="RefSeq" id="WP_126783789.1">
    <property type="nucleotide sequence ID" value="NZ_PIQF01000001.1"/>
</dbReference>
<evidence type="ECO:0000256" key="9">
    <source>
        <dbReference type="SAM" id="MobiDB-lite"/>
    </source>
</evidence>
<keyword evidence="8" id="KW-0449">Lipoprotein</keyword>
<keyword evidence="7" id="KW-0564">Palmitate</keyword>
<comment type="caution">
    <text evidence="11">The sequence shown here is derived from an EMBL/GenBank/DDBJ whole genome shotgun (WGS) entry which is preliminary data.</text>
</comment>
<dbReference type="AlphaFoldDB" id="A0A432ZHL8"/>